<keyword evidence="1" id="KW-0472">Membrane</keyword>
<dbReference type="AlphaFoldDB" id="A0A318R2G9"/>
<evidence type="ECO:0000313" key="2">
    <source>
        <dbReference type="EMBL" id="PYE01327.1"/>
    </source>
</evidence>
<dbReference type="RefSeq" id="WP_158467156.1">
    <property type="nucleotide sequence ID" value="NZ_QJUE01000005.1"/>
</dbReference>
<gene>
    <name evidence="2" type="ORF">DNJ73_07915</name>
</gene>
<feature type="transmembrane region" description="Helical" evidence="1">
    <location>
        <begin position="118"/>
        <end position="137"/>
    </location>
</feature>
<keyword evidence="1" id="KW-1133">Transmembrane helix</keyword>
<reference evidence="2 3" key="1">
    <citation type="journal article" date="2018" name="Appl. Environ. Microbiol.">
        <title>Genome rearrangement shapes Prochlorococcus ecological adaptation.</title>
        <authorList>
            <person name="Yan W."/>
            <person name="Wei S."/>
            <person name="Wang Q."/>
            <person name="Xiao X."/>
            <person name="Zeng Q."/>
            <person name="Jiao N."/>
            <person name="Zhang R."/>
        </authorList>
    </citation>
    <scope>NUCLEOTIDE SEQUENCE [LARGE SCALE GENOMIC DNA]</scope>
    <source>
        <strain evidence="2 3">XMU1408</strain>
    </source>
</reference>
<sequence>MASEIVEDCSSRDPLLDIDLSDSSSGVKSDEFLELQFRVFRLAFLLTIFSVGIAGFFWGTQASASLFIGALSGIFYFRLLARGVGKLGTSSKIVGKVQLLVPVLLVLASSRFPQLDLIPALLGFLLYKPALIIQFLAMP</sequence>
<dbReference type="OrthoDB" id="462305at2"/>
<feature type="transmembrane region" description="Helical" evidence="1">
    <location>
        <begin position="64"/>
        <end position="81"/>
    </location>
</feature>
<comment type="caution">
    <text evidence="2">The sequence shown here is derived from an EMBL/GenBank/DDBJ whole genome shotgun (WGS) entry which is preliminary data.</text>
</comment>
<dbReference type="Proteomes" id="UP000247807">
    <property type="component" value="Unassembled WGS sequence"/>
</dbReference>
<name>A0A318R2G9_PROMR</name>
<evidence type="ECO:0000256" key="1">
    <source>
        <dbReference type="SAM" id="Phobius"/>
    </source>
</evidence>
<organism evidence="2 3">
    <name type="scientific">Prochlorococcus marinus XMU1408</name>
    <dbReference type="NCBI Taxonomy" id="2213228"/>
    <lineage>
        <taxon>Bacteria</taxon>
        <taxon>Bacillati</taxon>
        <taxon>Cyanobacteriota</taxon>
        <taxon>Cyanophyceae</taxon>
        <taxon>Synechococcales</taxon>
        <taxon>Prochlorococcaceae</taxon>
        <taxon>Prochlorococcus</taxon>
    </lineage>
</organism>
<evidence type="ECO:0000313" key="3">
    <source>
        <dbReference type="Proteomes" id="UP000247807"/>
    </source>
</evidence>
<dbReference type="EMBL" id="QJUE01000005">
    <property type="protein sequence ID" value="PYE01327.1"/>
    <property type="molecule type" value="Genomic_DNA"/>
</dbReference>
<proteinExistence type="predicted"/>
<keyword evidence="1" id="KW-0812">Transmembrane</keyword>
<accession>A0A318R2G9</accession>
<protein>
    <recommendedName>
        <fullName evidence="4">ATP synthase subunit I</fullName>
    </recommendedName>
</protein>
<evidence type="ECO:0008006" key="4">
    <source>
        <dbReference type="Google" id="ProtNLM"/>
    </source>
</evidence>
<feature type="transmembrane region" description="Helical" evidence="1">
    <location>
        <begin position="39"/>
        <end position="58"/>
    </location>
</feature>